<sequence>MTTELWEQFQQNTQNTTSQITEEIANTLSINQLWHQINTAITKSAKSYIPFLQRSQKQHNTFSPKVTKMHTALNLCGSILHTLDTFQDPTIPYIATVNPNPFMTNNNILLRGA</sequence>
<dbReference type="Gene3D" id="3.20.70.20">
    <property type="match status" value="1"/>
</dbReference>
<keyword evidence="2" id="KW-1185">Reference proteome</keyword>
<comment type="caution">
    <text evidence="1">The sequence shown here is derived from an EMBL/GenBank/DDBJ whole genome shotgun (WGS) entry which is preliminary data.</text>
</comment>
<reference evidence="1" key="1">
    <citation type="submission" date="2021-06" db="EMBL/GenBank/DDBJ databases">
        <authorList>
            <person name="Kallberg Y."/>
            <person name="Tangrot J."/>
            <person name="Rosling A."/>
        </authorList>
    </citation>
    <scope>NUCLEOTIDE SEQUENCE</scope>
    <source>
        <strain evidence="1">FL130A</strain>
    </source>
</reference>
<accession>A0A9N9FQJ8</accession>
<dbReference type="EMBL" id="CAJVPS010001755">
    <property type="protein sequence ID" value="CAG8549496.1"/>
    <property type="molecule type" value="Genomic_DNA"/>
</dbReference>
<name>A0A9N9FQJ8_9GLOM</name>
<gene>
    <name evidence="1" type="ORF">ALEPTO_LOCUS5806</name>
</gene>
<dbReference type="AlphaFoldDB" id="A0A9N9FQJ8"/>
<evidence type="ECO:0000313" key="2">
    <source>
        <dbReference type="Proteomes" id="UP000789508"/>
    </source>
</evidence>
<organism evidence="1 2">
    <name type="scientific">Ambispora leptoticha</name>
    <dbReference type="NCBI Taxonomy" id="144679"/>
    <lineage>
        <taxon>Eukaryota</taxon>
        <taxon>Fungi</taxon>
        <taxon>Fungi incertae sedis</taxon>
        <taxon>Mucoromycota</taxon>
        <taxon>Glomeromycotina</taxon>
        <taxon>Glomeromycetes</taxon>
        <taxon>Archaeosporales</taxon>
        <taxon>Ambisporaceae</taxon>
        <taxon>Ambispora</taxon>
    </lineage>
</organism>
<proteinExistence type="predicted"/>
<dbReference type="Proteomes" id="UP000789508">
    <property type="component" value="Unassembled WGS sequence"/>
</dbReference>
<protein>
    <submittedName>
        <fullName evidence="1">12706_t:CDS:1</fullName>
    </submittedName>
</protein>
<evidence type="ECO:0000313" key="1">
    <source>
        <dbReference type="EMBL" id="CAG8549496.1"/>
    </source>
</evidence>